<evidence type="ECO:0000256" key="1">
    <source>
        <dbReference type="SAM" id="MobiDB-lite"/>
    </source>
</evidence>
<gene>
    <name evidence="2" type="ORF">Glove_79g108</name>
</gene>
<dbReference type="AlphaFoldDB" id="A0A397JJC6"/>
<feature type="region of interest" description="Disordered" evidence="1">
    <location>
        <begin position="1"/>
        <end position="24"/>
    </location>
</feature>
<evidence type="ECO:0000313" key="3">
    <source>
        <dbReference type="Proteomes" id="UP000266861"/>
    </source>
</evidence>
<reference evidence="2 3" key="1">
    <citation type="submission" date="2018-08" db="EMBL/GenBank/DDBJ databases">
        <title>Genome and evolution of the arbuscular mycorrhizal fungus Diversispora epigaea (formerly Glomus versiforme) and its bacterial endosymbionts.</title>
        <authorList>
            <person name="Sun X."/>
            <person name="Fei Z."/>
            <person name="Harrison M."/>
        </authorList>
    </citation>
    <scope>NUCLEOTIDE SEQUENCE [LARGE SCALE GENOMIC DNA]</scope>
    <source>
        <strain evidence="2 3">IT104</strain>
    </source>
</reference>
<evidence type="ECO:0000313" key="2">
    <source>
        <dbReference type="EMBL" id="RHZ84610.1"/>
    </source>
</evidence>
<keyword evidence="3" id="KW-1185">Reference proteome</keyword>
<dbReference type="Proteomes" id="UP000266861">
    <property type="component" value="Unassembled WGS sequence"/>
</dbReference>
<organism evidence="2 3">
    <name type="scientific">Diversispora epigaea</name>
    <dbReference type="NCBI Taxonomy" id="1348612"/>
    <lineage>
        <taxon>Eukaryota</taxon>
        <taxon>Fungi</taxon>
        <taxon>Fungi incertae sedis</taxon>
        <taxon>Mucoromycota</taxon>
        <taxon>Glomeromycotina</taxon>
        <taxon>Glomeromycetes</taxon>
        <taxon>Diversisporales</taxon>
        <taxon>Diversisporaceae</taxon>
        <taxon>Diversispora</taxon>
    </lineage>
</organism>
<proteinExistence type="predicted"/>
<name>A0A397JJC6_9GLOM</name>
<sequence length="77" mass="9275">MMITVEFEDKSDDDKSGEDNDADNFTEQVVEYRICEECGNENTDFDWCLHCNSWRFQQIFGNWTSDKVQKNRDKYFL</sequence>
<accession>A0A397JJC6</accession>
<comment type="caution">
    <text evidence="2">The sequence shown here is derived from an EMBL/GenBank/DDBJ whole genome shotgun (WGS) entry which is preliminary data.</text>
</comment>
<protein>
    <submittedName>
        <fullName evidence="2">Uncharacterized protein</fullName>
    </submittedName>
</protein>
<dbReference type="OrthoDB" id="2330074at2759"/>
<dbReference type="EMBL" id="PQFF01000075">
    <property type="protein sequence ID" value="RHZ84610.1"/>
    <property type="molecule type" value="Genomic_DNA"/>
</dbReference>